<evidence type="ECO:0000313" key="2">
    <source>
        <dbReference type="Proteomes" id="UP000022141"/>
    </source>
</evidence>
<dbReference type="Proteomes" id="UP000022141">
    <property type="component" value="Unassembled WGS sequence"/>
</dbReference>
<organism evidence="1 2">
    <name type="scientific">Accumulibacter regalis</name>
    <dbReference type="NCBI Taxonomy" id="522306"/>
    <lineage>
        <taxon>Bacteria</taxon>
        <taxon>Pseudomonadati</taxon>
        <taxon>Pseudomonadota</taxon>
        <taxon>Betaproteobacteria</taxon>
        <taxon>Candidatus Accumulibacter</taxon>
    </lineage>
</organism>
<sequence>MPRGNSRTNVDRIRGACPDVDDALLGLEADFAGCRDLVDPCHAFGAEIDIALRDDIERAGDVEVDVVFGKDADLHDCVVTIVRLRSHQTAIGIPIIETEILGFC</sequence>
<protein>
    <submittedName>
        <fullName evidence="1">Uncharacterized protein</fullName>
    </submittedName>
</protein>
<gene>
    <name evidence="1" type="ORF">AW11_01355</name>
</gene>
<name>A0A011QJW3_ACCRE</name>
<proteinExistence type="predicted"/>
<accession>A0A011QJW3</accession>
<evidence type="ECO:0000313" key="1">
    <source>
        <dbReference type="EMBL" id="EXI89667.1"/>
    </source>
</evidence>
<dbReference type="AlphaFoldDB" id="A0A011QJW3"/>
<dbReference type="STRING" id="1454004.AW11_01355"/>
<comment type="caution">
    <text evidence="1">The sequence shown here is derived from an EMBL/GenBank/DDBJ whole genome shotgun (WGS) entry which is preliminary data.</text>
</comment>
<keyword evidence="2" id="KW-1185">Reference proteome</keyword>
<dbReference type="EMBL" id="JEMY01000014">
    <property type="protein sequence ID" value="EXI89667.1"/>
    <property type="molecule type" value="Genomic_DNA"/>
</dbReference>
<reference evidence="1" key="1">
    <citation type="submission" date="2014-02" db="EMBL/GenBank/DDBJ databases">
        <title>Expanding our view of genomic diversity in Candidatus Accumulibacter clades.</title>
        <authorList>
            <person name="Skennerton C.T."/>
            <person name="Barr J.J."/>
            <person name="Slater F.R."/>
            <person name="Bond P.L."/>
            <person name="Tyson G.W."/>
        </authorList>
    </citation>
    <scope>NUCLEOTIDE SEQUENCE [LARGE SCALE GENOMIC DNA]</scope>
</reference>